<sequence length="507" mass="54038">MKSLIPLSIAGLLLSGCSGGGSGSGGGSSSTPSSDTLRVNFGGFPETWAPGSQAMEPGYARVPYEMLVIREKDGTILPNLATAWEFGDGATSLTLTLRDDVKFHDGTDFNADAVKANFEYVANVVGGQFGGPLKAGVASVDVVDDQTVTFNFTRPFGTFLDLLSQRNLPMGSPTAIADGSIETHPVGTGPWAYDPEKSVEGTSAYFGAFADYWGEEPGFPNIDLYAIPDDTAATAALLAGDIDITDTEVAEIPRIDAASNAEWFDYPAIRNNVTFFDRGPGGVFEDQRVREALCYAVDNDVVANMATDLEAANQHFTEGEPGFSEAITGTNGDLDEALKIWEELGNPELKAEIPAAPFNLQQVTVRVEQMNQLPNVDITVQEVTPSQFFSSWNGGQYPLGVGSHGQITPADWYGGWFSAQAPVNHSGFVSEELQAAASAAQQAGGTPEAEELWQNVMYQVSEERLSCSHLVVLESIAYNTDTVANVGPGVQAWEQNLIDYRAVTPAG</sequence>
<evidence type="ECO:0000256" key="3">
    <source>
        <dbReference type="ARBA" id="ARBA00022448"/>
    </source>
</evidence>
<dbReference type="InterPro" id="IPR039424">
    <property type="entry name" value="SBP_5"/>
</dbReference>
<evidence type="ECO:0000313" key="7">
    <source>
        <dbReference type="Proteomes" id="UP000831775"/>
    </source>
</evidence>
<dbReference type="PANTHER" id="PTHR30290">
    <property type="entry name" value="PERIPLASMIC BINDING COMPONENT OF ABC TRANSPORTER"/>
    <property type="match status" value="1"/>
</dbReference>
<dbReference type="InterPro" id="IPR023765">
    <property type="entry name" value="SBP_5_CS"/>
</dbReference>
<keyword evidence="3" id="KW-0813">Transport</keyword>
<proteinExistence type="inferred from homology"/>
<comment type="subcellular location">
    <subcellularLocation>
        <location evidence="1">Cell membrane</location>
        <topology evidence="1">Lipid-anchor</topology>
    </subcellularLocation>
</comment>
<evidence type="ECO:0000256" key="4">
    <source>
        <dbReference type="ARBA" id="ARBA00022729"/>
    </source>
</evidence>
<gene>
    <name evidence="6" type="ORF">MUN76_11640</name>
</gene>
<organism evidence="6 7">
    <name type="scientific">Leucobacter rhizosphaerae</name>
    <dbReference type="NCBI Taxonomy" id="2932245"/>
    <lineage>
        <taxon>Bacteria</taxon>
        <taxon>Bacillati</taxon>
        <taxon>Actinomycetota</taxon>
        <taxon>Actinomycetes</taxon>
        <taxon>Micrococcales</taxon>
        <taxon>Microbacteriaceae</taxon>
        <taxon>Leucobacter</taxon>
    </lineage>
</organism>
<name>A0ABY4FTW4_9MICO</name>
<dbReference type="Gene3D" id="3.10.105.10">
    <property type="entry name" value="Dipeptide-binding Protein, Domain 3"/>
    <property type="match status" value="1"/>
</dbReference>
<dbReference type="PROSITE" id="PS01040">
    <property type="entry name" value="SBP_BACTERIAL_5"/>
    <property type="match status" value="1"/>
</dbReference>
<dbReference type="InterPro" id="IPR030678">
    <property type="entry name" value="Peptide/Ni-bd"/>
</dbReference>
<evidence type="ECO:0000256" key="2">
    <source>
        <dbReference type="ARBA" id="ARBA00005695"/>
    </source>
</evidence>
<evidence type="ECO:0000313" key="6">
    <source>
        <dbReference type="EMBL" id="UOQ59697.1"/>
    </source>
</evidence>
<dbReference type="SUPFAM" id="SSF53850">
    <property type="entry name" value="Periplasmic binding protein-like II"/>
    <property type="match status" value="1"/>
</dbReference>
<feature type="domain" description="Solute-binding protein family 5" evidence="5">
    <location>
        <begin position="76"/>
        <end position="413"/>
    </location>
</feature>
<keyword evidence="4" id="KW-0732">Signal</keyword>
<comment type="similarity">
    <text evidence="2">Belongs to the bacterial solute-binding protein 5 family.</text>
</comment>
<dbReference type="RefSeq" id="WP_244684853.1">
    <property type="nucleotide sequence ID" value="NZ_CP095043.1"/>
</dbReference>
<dbReference type="Pfam" id="PF00496">
    <property type="entry name" value="SBP_bac_5"/>
    <property type="match status" value="1"/>
</dbReference>
<dbReference type="PROSITE" id="PS51257">
    <property type="entry name" value="PROKAR_LIPOPROTEIN"/>
    <property type="match status" value="1"/>
</dbReference>
<dbReference type="PANTHER" id="PTHR30290:SF9">
    <property type="entry name" value="OLIGOPEPTIDE-BINDING PROTEIN APPA"/>
    <property type="match status" value="1"/>
</dbReference>
<accession>A0ABY4FTW4</accession>
<dbReference type="Gene3D" id="3.40.190.10">
    <property type="entry name" value="Periplasmic binding protein-like II"/>
    <property type="match status" value="1"/>
</dbReference>
<keyword evidence="7" id="KW-1185">Reference proteome</keyword>
<dbReference type="CDD" id="cd00995">
    <property type="entry name" value="PBP2_NikA_DppA_OppA_like"/>
    <property type="match status" value="1"/>
</dbReference>
<dbReference type="InterPro" id="IPR000914">
    <property type="entry name" value="SBP_5_dom"/>
</dbReference>
<evidence type="ECO:0000256" key="1">
    <source>
        <dbReference type="ARBA" id="ARBA00004193"/>
    </source>
</evidence>
<evidence type="ECO:0000259" key="5">
    <source>
        <dbReference type="Pfam" id="PF00496"/>
    </source>
</evidence>
<reference evidence="6 7" key="1">
    <citation type="submission" date="2022-04" db="EMBL/GenBank/DDBJ databases">
        <title>Leucobacter sp. isolated from rhizosphere of onion.</title>
        <authorList>
            <person name="Won M."/>
            <person name="Lee C.-M."/>
            <person name="Woen H.-Y."/>
            <person name="Kwon S.-W."/>
        </authorList>
    </citation>
    <scope>NUCLEOTIDE SEQUENCE [LARGE SCALE GENOMIC DNA]</scope>
    <source>
        <strain evidence="6 7">H25R-14</strain>
    </source>
</reference>
<dbReference type="PIRSF" id="PIRSF002741">
    <property type="entry name" value="MppA"/>
    <property type="match status" value="1"/>
</dbReference>
<dbReference type="Proteomes" id="UP000831775">
    <property type="component" value="Chromosome"/>
</dbReference>
<protein>
    <submittedName>
        <fullName evidence="6">ABC transporter substrate-binding protein</fullName>
    </submittedName>
</protein>
<dbReference type="EMBL" id="CP095043">
    <property type="protein sequence ID" value="UOQ59697.1"/>
    <property type="molecule type" value="Genomic_DNA"/>
</dbReference>